<dbReference type="RefSeq" id="WP_127060635.1">
    <property type="nucleotide sequence ID" value="NZ_RZHF01000006.1"/>
</dbReference>
<accession>A0A433KTX6</accession>
<dbReference type="Pfam" id="PF02567">
    <property type="entry name" value="PhzC-PhzF"/>
    <property type="match status" value="1"/>
</dbReference>
<protein>
    <submittedName>
        <fullName evidence="3">PhzF family phenazine biosynthesis protein</fullName>
    </submittedName>
</protein>
<dbReference type="GO" id="GO:0005737">
    <property type="term" value="C:cytoplasm"/>
    <property type="evidence" value="ECO:0007669"/>
    <property type="project" value="TreeGrafter"/>
</dbReference>
<evidence type="ECO:0000313" key="4">
    <source>
        <dbReference type="Proteomes" id="UP000287023"/>
    </source>
</evidence>
<dbReference type="NCBIfam" id="TIGR00654">
    <property type="entry name" value="PhzF_family"/>
    <property type="match status" value="1"/>
</dbReference>
<comment type="similarity">
    <text evidence="1">Belongs to the PhzF family.</text>
</comment>
<evidence type="ECO:0000256" key="2">
    <source>
        <dbReference type="PIRSR" id="PIRSR016184-1"/>
    </source>
</evidence>
<dbReference type="PANTHER" id="PTHR13774">
    <property type="entry name" value="PHENAZINE BIOSYNTHESIS PROTEIN"/>
    <property type="match status" value="1"/>
</dbReference>
<evidence type="ECO:0000256" key="1">
    <source>
        <dbReference type="ARBA" id="ARBA00008270"/>
    </source>
</evidence>
<dbReference type="PANTHER" id="PTHR13774:SF32">
    <property type="entry name" value="ANTISENSE-ENHANCING SEQUENCE 1"/>
    <property type="match status" value="1"/>
</dbReference>
<dbReference type="Gene3D" id="3.10.310.10">
    <property type="entry name" value="Diaminopimelate Epimerase, Chain A, domain 1"/>
    <property type="match status" value="2"/>
</dbReference>
<name>A0A433KTX6_9GAMM</name>
<comment type="caution">
    <text evidence="3">The sequence shown here is derived from an EMBL/GenBank/DDBJ whole genome shotgun (WGS) entry which is preliminary data.</text>
</comment>
<dbReference type="Proteomes" id="UP000287023">
    <property type="component" value="Unassembled WGS sequence"/>
</dbReference>
<feature type="active site" evidence="2">
    <location>
        <position position="47"/>
    </location>
</feature>
<sequence>MKTTEYYLLDVFTDQPFSGNQLAVFLNADGLPAATMQSIAHELNLAETVFLSAPIEPNHYPMRIFTPTSELPFAGHPTVGTAQLLAKLGLVNREQTLVLHPPVGELPIRYSGEKAAFTTARPASITPSPLDQKAAAALLGLQSHQVIDKPVISSCGLAFHLIQLSDPAALKNIQISAAIWADTVAPSGIEQIYLYVTETSDSSETTLRSRMFSREHGLCEDPATGSAAAALTGYLASTQTSPLCLQIHQGVEMGRPSVIYTAANGDIKPGFVHVGGNAVIVGKGEFYVEQ</sequence>
<evidence type="ECO:0000313" key="3">
    <source>
        <dbReference type="EMBL" id="RUR33139.1"/>
    </source>
</evidence>
<keyword evidence="4" id="KW-1185">Reference proteome</keyword>
<dbReference type="EMBL" id="RZHF01000006">
    <property type="protein sequence ID" value="RUR33139.1"/>
    <property type="molecule type" value="Genomic_DNA"/>
</dbReference>
<dbReference type="AlphaFoldDB" id="A0A433KTX6"/>
<dbReference type="InterPro" id="IPR003719">
    <property type="entry name" value="Phenazine_PhzF-like"/>
</dbReference>
<dbReference type="OrthoDB" id="9788221at2"/>
<dbReference type="GO" id="GO:0016853">
    <property type="term" value="F:isomerase activity"/>
    <property type="evidence" value="ECO:0007669"/>
    <property type="project" value="TreeGrafter"/>
</dbReference>
<gene>
    <name evidence="3" type="ORF">ELY38_06190</name>
</gene>
<proteinExistence type="inferred from homology"/>
<reference evidence="3 4" key="1">
    <citation type="submission" date="2018-12" db="EMBL/GenBank/DDBJ databases">
        <title>three novel Halomonas strain isolated from plants.</title>
        <authorList>
            <person name="Sun C."/>
        </authorList>
    </citation>
    <scope>NUCLEOTIDE SEQUENCE [LARGE SCALE GENOMIC DNA]</scope>
    <source>
        <strain evidence="3 4">JCM 18142</strain>
    </source>
</reference>
<organism evidence="3 4">
    <name type="scientific">Vreelandella nanhaiensis</name>
    <dbReference type="NCBI Taxonomy" id="1258546"/>
    <lineage>
        <taxon>Bacteria</taxon>
        <taxon>Pseudomonadati</taxon>
        <taxon>Pseudomonadota</taxon>
        <taxon>Gammaproteobacteria</taxon>
        <taxon>Oceanospirillales</taxon>
        <taxon>Halomonadaceae</taxon>
        <taxon>Vreelandella</taxon>
    </lineage>
</organism>
<dbReference type="SUPFAM" id="SSF54506">
    <property type="entry name" value="Diaminopimelate epimerase-like"/>
    <property type="match status" value="1"/>
</dbReference>
<dbReference type="PIRSF" id="PIRSF016184">
    <property type="entry name" value="PhzC_PhzF"/>
    <property type="match status" value="1"/>
</dbReference>